<evidence type="ECO:0000256" key="5">
    <source>
        <dbReference type="ARBA" id="ARBA00023157"/>
    </source>
</evidence>
<dbReference type="VEuPathDB" id="FungiDB:BO71DRAFT_401980"/>
<keyword evidence="4" id="KW-0960">Knottin</keyword>
<accession>A0A319DHR8</accession>
<evidence type="ECO:0000256" key="1">
    <source>
        <dbReference type="ARBA" id="ARBA00004613"/>
    </source>
</evidence>
<gene>
    <name evidence="7" type="ORF">BO71DRAFT_401980</name>
</gene>
<dbReference type="AlphaFoldDB" id="A0A319DHR8"/>
<keyword evidence="8" id="KW-1185">Reference proteome</keyword>
<keyword evidence="3" id="KW-0800">Toxin</keyword>
<organism evidence="7 8">
    <name type="scientific">Aspergillus ellipticus CBS 707.79</name>
    <dbReference type="NCBI Taxonomy" id="1448320"/>
    <lineage>
        <taxon>Eukaryota</taxon>
        <taxon>Fungi</taxon>
        <taxon>Dikarya</taxon>
        <taxon>Ascomycota</taxon>
        <taxon>Pezizomycotina</taxon>
        <taxon>Eurotiomycetes</taxon>
        <taxon>Eurotiomycetidae</taxon>
        <taxon>Eurotiales</taxon>
        <taxon>Aspergillaceae</taxon>
        <taxon>Aspergillus</taxon>
        <taxon>Aspergillus subgen. Circumdati</taxon>
    </lineage>
</organism>
<feature type="signal peptide" evidence="6">
    <location>
        <begin position="1"/>
        <end position="20"/>
    </location>
</feature>
<evidence type="ECO:0000256" key="6">
    <source>
        <dbReference type="SAM" id="SignalP"/>
    </source>
</evidence>
<protein>
    <submittedName>
        <fullName evidence="7">Uncharacterized protein</fullName>
    </submittedName>
</protein>
<keyword evidence="5" id="KW-1015">Disulfide bond</keyword>
<sequence length="67" mass="6749">MMKTWILLLAAVAAVANAAAVNIGASVEPSLGGLEKRQCTSARLPCSLNDDCCSGACLSPTGRCLGP</sequence>
<name>A0A319DHR8_9EURO</name>
<evidence type="ECO:0000313" key="7">
    <source>
        <dbReference type="EMBL" id="PYH90713.1"/>
    </source>
</evidence>
<feature type="chain" id="PRO_5016415105" evidence="6">
    <location>
        <begin position="21"/>
        <end position="67"/>
    </location>
</feature>
<dbReference type="GO" id="GO:0005576">
    <property type="term" value="C:extracellular region"/>
    <property type="evidence" value="ECO:0007669"/>
    <property type="project" value="UniProtKB-SubCell"/>
</dbReference>
<dbReference type="Pfam" id="PF08091">
    <property type="entry name" value="Toxin_21"/>
    <property type="match status" value="1"/>
</dbReference>
<keyword evidence="6" id="KW-0732">Signal</keyword>
<reference evidence="7 8" key="1">
    <citation type="submission" date="2018-02" db="EMBL/GenBank/DDBJ databases">
        <title>The genomes of Aspergillus section Nigri reveals drivers in fungal speciation.</title>
        <authorList>
            <consortium name="DOE Joint Genome Institute"/>
            <person name="Vesth T.C."/>
            <person name="Nybo J."/>
            <person name="Theobald S."/>
            <person name="Brandl J."/>
            <person name="Frisvad J.C."/>
            <person name="Nielsen K.F."/>
            <person name="Lyhne E.K."/>
            <person name="Kogle M.E."/>
            <person name="Kuo A."/>
            <person name="Riley R."/>
            <person name="Clum A."/>
            <person name="Nolan M."/>
            <person name="Lipzen A."/>
            <person name="Salamov A."/>
            <person name="Henrissat B."/>
            <person name="Wiebenga A."/>
            <person name="De vries R.P."/>
            <person name="Grigoriev I.V."/>
            <person name="Mortensen U.H."/>
            <person name="Andersen M.R."/>
            <person name="Baker S.E."/>
        </authorList>
    </citation>
    <scope>NUCLEOTIDE SEQUENCE [LARGE SCALE GENOMIC DNA]</scope>
    <source>
        <strain evidence="7 8">CBS 707.79</strain>
    </source>
</reference>
<dbReference type="EMBL" id="KZ825972">
    <property type="protein sequence ID" value="PYH90713.1"/>
    <property type="molecule type" value="Genomic_DNA"/>
</dbReference>
<keyword evidence="2" id="KW-0964">Secreted</keyword>
<dbReference type="InterPro" id="IPR012626">
    <property type="entry name" value="Spider_insecticidal_peptide"/>
</dbReference>
<dbReference type="Proteomes" id="UP000247810">
    <property type="component" value="Unassembled WGS sequence"/>
</dbReference>
<evidence type="ECO:0000256" key="3">
    <source>
        <dbReference type="ARBA" id="ARBA00022656"/>
    </source>
</evidence>
<dbReference type="GO" id="GO:0090729">
    <property type="term" value="F:toxin activity"/>
    <property type="evidence" value="ECO:0007669"/>
    <property type="project" value="UniProtKB-KW"/>
</dbReference>
<evidence type="ECO:0000313" key="8">
    <source>
        <dbReference type="Proteomes" id="UP000247810"/>
    </source>
</evidence>
<evidence type="ECO:0000256" key="2">
    <source>
        <dbReference type="ARBA" id="ARBA00022525"/>
    </source>
</evidence>
<comment type="subcellular location">
    <subcellularLocation>
        <location evidence="1">Secreted</location>
    </subcellularLocation>
</comment>
<proteinExistence type="predicted"/>
<evidence type="ECO:0000256" key="4">
    <source>
        <dbReference type="ARBA" id="ARBA00022854"/>
    </source>
</evidence>